<reference evidence="3" key="1">
    <citation type="submission" date="2023-10" db="EMBL/GenBank/DDBJ databases">
        <title>Genome assembly of Pristionchus species.</title>
        <authorList>
            <person name="Yoshida K."/>
            <person name="Sommer R.J."/>
        </authorList>
    </citation>
    <scope>NUCLEOTIDE SEQUENCE</scope>
    <source>
        <strain evidence="3">RS0144</strain>
    </source>
</reference>
<dbReference type="AlphaFoldDB" id="A0AAV5U4K0"/>
<feature type="domain" description="DUF7636" evidence="1">
    <location>
        <begin position="266"/>
        <end position="353"/>
    </location>
</feature>
<dbReference type="PANTHER" id="PTHR31751">
    <property type="entry name" value="SI:CH211-108C17.2-RELATED-RELATED"/>
    <property type="match status" value="1"/>
</dbReference>
<comment type="caution">
    <text evidence="3">The sequence shown here is derived from an EMBL/GenBank/DDBJ whole genome shotgun (WGS) entry which is preliminary data.</text>
</comment>
<proteinExistence type="predicted"/>
<evidence type="ECO:0000259" key="2">
    <source>
        <dbReference type="Pfam" id="PF24934"/>
    </source>
</evidence>
<evidence type="ECO:0008006" key="5">
    <source>
        <dbReference type="Google" id="ProtNLM"/>
    </source>
</evidence>
<name>A0AAV5U4K0_9BILA</name>
<gene>
    <name evidence="3" type="ORF">PENTCL1PPCAC_23537</name>
</gene>
<dbReference type="PANTHER" id="PTHR31751:SF42">
    <property type="entry name" value="PROTEIN CBG10204"/>
    <property type="match status" value="1"/>
</dbReference>
<dbReference type="Pfam" id="PF24934">
    <property type="entry name" value="DUF7752"/>
    <property type="match status" value="1"/>
</dbReference>
<protein>
    <recommendedName>
        <fullName evidence="5">Nuclear receptor</fullName>
    </recommendedName>
</protein>
<dbReference type="EMBL" id="BTSX01000005">
    <property type="protein sequence ID" value="GMT01363.1"/>
    <property type="molecule type" value="Genomic_DNA"/>
</dbReference>
<organism evidence="3 4">
    <name type="scientific">Pristionchus entomophagus</name>
    <dbReference type="NCBI Taxonomy" id="358040"/>
    <lineage>
        <taxon>Eukaryota</taxon>
        <taxon>Metazoa</taxon>
        <taxon>Ecdysozoa</taxon>
        <taxon>Nematoda</taxon>
        <taxon>Chromadorea</taxon>
        <taxon>Rhabditida</taxon>
        <taxon>Rhabditina</taxon>
        <taxon>Diplogasteromorpha</taxon>
        <taxon>Diplogasteroidea</taxon>
        <taxon>Neodiplogasteridae</taxon>
        <taxon>Pristionchus</taxon>
    </lineage>
</organism>
<evidence type="ECO:0000313" key="3">
    <source>
        <dbReference type="EMBL" id="GMT01363.1"/>
    </source>
</evidence>
<evidence type="ECO:0000313" key="4">
    <source>
        <dbReference type="Proteomes" id="UP001432027"/>
    </source>
</evidence>
<evidence type="ECO:0000259" key="1">
    <source>
        <dbReference type="Pfam" id="PF24642"/>
    </source>
</evidence>
<keyword evidence="4" id="KW-1185">Reference proteome</keyword>
<accession>A0AAV5U4K0</accession>
<dbReference type="Proteomes" id="UP001432027">
    <property type="component" value="Unassembled WGS sequence"/>
</dbReference>
<feature type="non-terminal residue" evidence="3">
    <location>
        <position position="1"/>
    </location>
</feature>
<sequence>KWECEQCQKQSWSSQPRLRGRYFEGNVKFTSAAHTTGLPFPRVSDFADVMGLALPAQRTIHDLLVNLILPSVDHVYVNHMRDVRSTVRNVMDYLSSLIDLYTNEERITDFQRRFDNDHSIIGRSFKENEELAQTALLLLEWASHVGGLSRRFREEVLLALFVLFGLGDLPGLKRKYMQKPSGEMRIHAKKGEHLLDFIEFVSSREFRVRSSLSFSEIGGGILTRGEWRAFSEASLTSFLSLVTHHRLDLPMNGGSGRMTELREYHRVIQLPNHVITNKLENVGDALRKVSRCKDVKLRKFAPQLASVSVLGTSGQLRILSSYIYIPPAPPREIATMKGAIEGMTSYTYDRLMAAVYSPSLE</sequence>
<dbReference type="InterPro" id="IPR056654">
    <property type="entry name" value="DUF7752"/>
</dbReference>
<dbReference type="InterPro" id="IPR056053">
    <property type="entry name" value="DUF7636"/>
</dbReference>
<dbReference type="Pfam" id="PF24642">
    <property type="entry name" value="DUF7636"/>
    <property type="match status" value="1"/>
</dbReference>
<feature type="domain" description="DUF7752" evidence="2">
    <location>
        <begin position="127"/>
        <end position="214"/>
    </location>
</feature>